<dbReference type="GO" id="GO:0019290">
    <property type="term" value="P:siderophore biosynthetic process"/>
    <property type="evidence" value="ECO:0007669"/>
    <property type="project" value="InterPro"/>
</dbReference>
<dbReference type="Pfam" id="PF04183">
    <property type="entry name" value="IucA_IucC"/>
    <property type="match status" value="1"/>
</dbReference>
<evidence type="ECO:0000313" key="3">
    <source>
        <dbReference type="EMBL" id="THV08677.1"/>
    </source>
</evidence>
<name>A0A4S8MYX6_DENBC</name>
<evidence type="ECO:0000313" key="4">
    <source>
        <dbReference type="Proteomes" id="UP000297245"/>
    </source>
</evidence>
<dbReference type="InterPro" id="IPR007310">
    <property type="entry name" value="Aerobactin_biosyn_IucA/IucC_N"/>
</dbReference>
<dbReference type="OrthoDB" id="2117718at2759"/>
<dbReference type="PANTHER" id="PTHR34384:SF5">
    <property type="entry name" value="L-2,3-DIAMINOPROPANOATE--CITRATE LIGASE"/>
    <property type="match status" value="1"/>
</dbReference>
<dbReference type="InterPro" id="IPR037455">
    <property type="entry name" value="LucA/IucC-like"/>
</dbReference>
<organism evidence="3 4">
    <name type="scientific">Dendrothele bispora (strain CBS 962.96)</name>
    <dbReference type="NCBI Taxonomy" id="1314807"/>
    <lineage>
        <taxon>Eukaryota</taxon>
        <taxon>Fungi</taxon>
        <taxon>Dikarya</taxon>
        <taxon>Basidiomycota</taxon>
        <taxon>Agaricomycotina</taxon>
        <taxon>Agaricomycetes</taxon>
        <taxon>Agaricomycetidae</taxon>
        <taxon>Agaricales</taxon>
        <taxon>Agaricales incertae sedis</taxon>
        <taxon>Dendrothele</taxon>
    </lineage>
</organism>
<sequence>MSTREQSLLPPTERAAFAVCCRLLSCLVTESLLRAFYLPASQSSRATGLVVILNTSLISEKPLISRALKSTDVFAIVPVHGAPVLKNQHLGDKHGSPVALLDPLDMLPEIYELSSSTSDADNSNDDLEKEFLSVLTPPPWEIGKSVHMKRIHRPRQLWNKFVEDLMMQDSLRQAIENELMSSLHWQTISFENPPQCPSLTSTPIEWEQSLVAGHPTHPMHRARMMPNMPDSYDWYHPIIRFVNVPKSNMNVLGPFSDIIERLAKNAAQSAGRSISLDDDSMIVPVHEAQLETILSKFPEVKVLDPEIQVRAYAQCSIRTVTIPELPGMALKLAVGVKISSSLRTISHFTANFGPRFSGEIVPKLSINPEILEVELEPASAVYHSENAEDAKHFTAVLRKTYTPKTDEGVITIAALLESGHAGLAPGVSAIEHVFGLDTVEKRKSFLDRYIQLACQALVPPLMNNGVAFEAHAQNTLVRFNVKTKQLLGFIIRDLGGLRIHPATLNSSLGTSFEFLEGHCVVTPTVEAAYPKFYHTFVHNHLQRLIRLLGMHYNGVGWEMVRHHLTDVIPPTHGLYKAWFTPEGAFVSGKCLMRMRMQGVYRDKVHLLNVRPQMVYSPFPNLIQYHGVNEYRAL</sequence>
<gene>
    <name evidence="3" type="ORF">K435DRAFT_815040</name>
</gene>
<feature type="domain" description="Aerobactin siderophore biosynthesis IucA/IucC N-terminal" evidence="1">
    <location>
        <begin position="204"/>
        <end position="416"/>
    </location>
</feature>
<dbReference type="EMBL" id="ML179035">
    <property type="protein sequence ID" value="THV08677.1"/>
    <property type="molecule type" value="Genomic_DNA"/>
</dbReference>
<reference evidence="3 4" key="1">
    <citation type="journal article" date="2019" name="Nat. Ecol. Evol.">
        <title>Megaphylogeny resolves global patterns of mushroom evolution.</title>
        <authorList>
            <person name="Varga T."/>
            <person name="Krizsan K."/>
            <person name="Foldi C."/>
            <person name="Dima B."/>
            <person name="Sanchez-Garcia M."/>
            <person name="Sanchez-Ramirez S."/>
            <person name="Szollosi G.J."/>
            <person name="Szarkandi J.G."/>
            <person name="Papp V."/>
            <person name="Albert L."/>
            <person name="Andreopoulos W."/>
            <person name="Angelini C."/>
            <person name="Antonin V."/>
            <person name="Barry K.W."/>
            <person name="Bougher N.L."/>
            <person name="Buchanan P."/>
            <person name="Buyck B."/>
            <person name="Bense V."/>
            <person name="Catcheside P."/>
            <person name="Chovatia M."/>
            <person name="Cooper J."/>
            <person name="Damon W."/>
            <person name="Desjardin D."/>
            <person name="Finy P."/>
            <person name="Geml J."/>
            <person name="Haridas S."/>
            <person name="Hughes K."/>
            <person name="Justo A."/>
            <person name="Karasinski D."/>
            <person name="Kautmanova I."/>
            <person name="Kiss B."/>
            <person name="Kocsube S."/>
            <person name="Kotiranta H."/>
            <person name="LaButti K.M."/>
            <person name="Lechner B.E."/>
            <person name="Liimatainen K."/>
            <person name="Lipzen A."/>
            <person name="Lukacs Z."/>
            <person name="Mihaltcheva S."/>
            <person name="Morgado L.N."/>
            <person name="Niskanen T."/>
            <person name="Noordeloos M.E."/>
            <person name="Ohm R.A."/>
            <person name="Ortiz-Santana B."/>
            <person name="Ovrebo C."/>
            <person name="Racz N."/>
            <person name="Riley R."/>
            <person name="Savchenko A."/>
            <person name="Shiryaev A."/>
            <person name="Soop K."/>
            <person name="Spirin V."/>
            <person name="Szebenyi C."/>
            <person name="Tomsovsky M."/>
            <person name="Tulloss R.E."/>
            <person name="Uehling J."/>
            <person name="Grigoriev I.V."/>
            <person name="Vagvolgyi C."/>
            <person name="Papp T."/>
            <person name="Martin F.M."/>
            <person name="Miettinen O."/>
            <person name="Hibbett D.S."/>
            <person name="Nagy L.G."/>
        </authorList>
    </citation>
    <scope>NUCLEOTIDE SEQUENCE [LARGE SCALE GENOMIC DNA]</scope>
    <source>
        <strain evidence="3 4">CBS 962.96</strain>
    </source>
</reference>
<evidence type="ECO:0000259" key="1">
    <source>
        <dbReference type="Pfam" id="PF04183"/>
    </source>
</evidence>
<dbReference type="Gene3D" id="1.10.510.40">
    <property type="match status" value="1"/>
</dbReference>
<evidence type="ECO:0008006" key="5">
    <source>
        <dbReference type="Google" id="ProtNLM"/>
    </source>
</evidence>
<dbReference type="PANTHER" id="PTHR34384">
    <property type="entry name" value="L-2,3-DIAMINOPROPANOATE--CITRATE LIGASE"/>
    <property type="match status" value="1"/>
</dbReference>
<evidence type="ECO:0000259" key="2">
    <source>
        <dbReference type="Pfam" id="PF06276"/>
    </source>
</evidence>
<dbReference type="GO" id="GO:0016881">
    <property type="term" value="F:acid-amino acid ligase activity"/>
    <property type="evidence" value="ECO:0007669"/>
    <property type="project" value="UniProtKB-ARBA"/>
</dbReference>
<dbReference type="Pfam" id="PF06276">
    <property type="entry name" value="FhuF"/>
    <property type="match status" value="1"/>
</dbReference>
<keyword evidence="4" id="KW-1185">Reference proteome</keyword>
<dbReference type="Proteomes" id="UP000297245">
    <property type="component" value="Unassembled WGS sequence"/>
</dbReference>
<dbReference type="InterPro" id="IPR022770">
    <property type="entry name" value="IucA/IucC-like_C"/>
</dbReference>
<protein>
    <recommendedName>
        <fullName evidence="5">IucC family-domain-containing protein</fullName>
    </recommendedName>
</protein>
<feature type="domain" description="Aerobactin siderophore biosynthesis IucA/IucC-like C-terminal" evidence="2">
    <location>
        <begin position="445"/>
        <end position="596"/>
    </location>
</feature>
<dbReference type="AlphaFoldDB" id="A0A4S8MYX6"/>
<proteinExistence type="predicted"/>
<accession>A0A4S8MYX6</accession>